<dbReference type="Proteomes" id="UP001597353">
    <property type="component" value="Unassembled WGS sequence"/>
</dbReference>
<dbReference type="PROSITE" id="PS51009">
    <property type="entry name" value="CYTCII"/>
    <property type="match status" value="1"/>
</dbReference>
<evidence type="ECO:0000313" key="7">
    <source>
        <dbReference type="EMBL" id="MFD1913424.1"/>
    </source>
</evidence>
<feature type="chain" id="PRO_5047305542" evidence="6">
    <location>
        <begin position="26"/>
        <end position="155"/>
    </location>
</feature>
<evidence type="ECO:0000256" key="4">
    <source>
        <dbReference type="ARBA" id="ARBA00022982"/>
    </source>
</evidence>
<reference evidence="8" key="1">
    <citation type="journal article" date="2019" name="Int. J. Syst. Evol. Microbiol.">
        <title>The Global Catalogue of Microorganisms (GCM) 10K type strain sequencing project: providing services to taxonomists for standard genome sequencing and annotation.</title>
        <authorList>
            <consortium name="The Broad Institute Genomics Platform"/>
            <consortium name="The Broad Institute Genome Sequencing Center for Infectious Disease"/>
            <person name="Wu L."/>
            <person name="Ma J."/>
        </authorList>
    </citation>
    <scope>NUCLEOTIDE SEQUENCE [LARGE SCALE GENOMIC DNA]</scope>
    <source>
        <strain evidence="8">CGMCC 4.7242</strain>
    </source>
</reference>
<name>A0ABW4S782_9RHOB</name>
<accession>A0ABW4S782</accession>
<evidence type="ECO:0000256" key="3">
    <source>
        <dbReference type="ARBA" id="ARBA00022723"/>
    </source>
</evidence>
<keyword evidence="6" id="KW-0732">Signal</keyword>
<dbReference type="SUPFAM" id="SSF47175">
    <property type="entry name" value="Cytochromes"/>
    <property type="match status" value="1"/>
</dbReference>
<keyword evidence="1" id="KW-0813">Transport</keyword>
<dbReference type="RefSeq" id="WP_390263301.1">
    <property type="nucleotide sequence ID" value="NZ_JBHUGH010000011.1"/>
</dbReference>
<dbReference type="InterPro" id="IPR010980">
    <property type="entry name" value="Cyt_c/b562"/>
</dbReference>
<dbReference type="EMBL" id="JBHUGH010000011">
    <property type="protein sequence ID" value="MFD1913424.1"/>
    <property type="molecule type" value="Genomic_DNA"/>
</dbReference>
<sequence length="155" mass="16151">MKRLNFLLFGTAIAATLALGGLASAQSQQEAVATRQAQFKLFQEQLATLGNMARGTTPYDAATASAAAAALSEAAARDQDGLWPEGTDSASISGTRALPVIWDNYEDFLSRFETLRTAATQMETAAGTDLASLQGAMGGLSGACGACHRDYRAPE</sequence>
<evidence type="ECO:0000256" key="5">
    <source>
        <dbReference type="ARBA" id="ARBA00023004"/>
    </source>
</evidence>
<keyword evidence="5" id="KW-0408">Iron</keyword>
<dbReference type="InterPro" id="IPR002321">
    <property type="entry name" value="Cyt_c_II"/>
</dbReference>
<dbReference type="PIRSF" id="PIRSF000027">
    <property type="entry name" value="Cytc_c_prime"/>
    <property type="match status" value="1"/>
</dbReference>
<dbReference type="Pfam" id="PF01322">
    <property type="entry name" value="Cytochrom_C_2"/>
    <property type="match status" value="1"/>
</dbReference>
<keyword evidence="3" id="KW-0479">Metal-binding</keyword>
<gene>
    <name evidence="7" type="ORF">ACFSGJ_14515</name>
</gene>
<evidence type="ECO:0000256" key="1">
    <source>
        <dbReference type="ARBA" id="ARBA00022448"/>
    </source>
</evidence>
<evidence type="ECO:0000313" key="8">
    <source>
        <dbReference type="Proteomes" id="UP001597353"/>
    </source>
</evidence>
<protein>
    <submittedName>
        <fullName evidence="7">C-type cytochrome</fullName>
    </submittedName>
</protein>
<evidence type="ECO:0000256" key="2">
    <source>
        <dbReference type="ARBA" id="ARBA00022617"/>
    </source>
</evidence>
<keyword evidence="8" id="KW-1185">Reference proteome</keyword>
<dbReference type="Gene3D" id="1.20.120.10">
    <property type="entry name" value="Cytochrome c/b562"/>
    <property type="match status" value="1"/>
</dbReference>
<evidence type="ECO:0000256" key="6">
    <source>
        <dbReference type="SAM" id="SignalP"/>
    </source>
</evidence>
<proteinExistence type="predicted"/>
<keyword evidence="4" id="KW-0249">Electron transport</keyword>
<organism evidence="7 8">
    <name type="scientific">Halodurantibacterium flavum</name>
    <dbReference type="NCBI Taxonomy" id="1382802"/>
    <lineage>
        <taxon>Bacteria</taxon>
        <taxon>Pseudomonadati</taxon>
        <taxon>Pseudomonadota</taxon>
        <taxon>Alphaproteobacteria</taxon>
        <taxon>Rhodobacterales</taxon>
        <taxon>Paracoccaceae</taxon>
        <taxon>Halodurantibacterium</taxon>
    </lineage>
</organism>
<keyword evidence="2" id="KW-0349">Heme</keyword>
<dbReference type="InterPro" id="IPR012127">
    <property type="entry name" value="Cyt_c_prime"/>
</dbReference>
<comment type="caution">
    <text evidence="7">The sequence shown here is derived from an EMBL/GenBank/DDBJ whole genome shotgun (WGS) entry which is preliminary data.</text>
</comment>
<feature type="signal peptide" evidence="6">
    <location>
        <begin position="1"/>
        <end position="25"/>
    </location>
</feature>